<dbReference type="SUPFAM" id="SSF52172">
    <property type="entry name" value="CheY-like"/>
    <property type="match status" value="1"/>
</dbReference>
<dbReference type="Proteomes" id="UP000282957">
    <property type="component" value="Unassembled WGS sequence"/>
</dbReference>
<evidence type="ECO:0000256" key="1">
    <source>
        <dbReference type="PROSITE-ProRule" id="PRU00169"/>
    </source>
</evidence>
<dbReference type="InterPro" id="IPR001789">
    <property type="entry name" value="Sig_transdc_resp-reg_receiver"/>
</dbReference>
<accession>A0A437MFD8</accession>
<dbReference type="EMBL" id="SACL01000004">
    <property type="protein sequence ID" value="RVT96343.1"/>
    <property type="molecule type" value="Genomic_DNA"/>
</dbReference>
<comment type="caution">
    <text evidence="3">The sequence shown here is derived from an EMBL/GenBank/DDBJ whole genome shotgun (WGS) entry which is preliminary data.</text>
</comment>
<evidence type="ECO:0000313" key="3">
    <source>
        <dbReference type="EMBL" id="RVT96343.1"/>
    </source>
</evidence>
<protein>
    <submittedName>
        <fullName evidence="3">Response regulator</fullName>
    </submittedName>
</protein>
<gene>
    <name evidence="3" type="ORF">EOD42_14650</name>
</gene>
<dbReference type="PROSITE" id="PS50110">
    <property type="entry name" value="RESPONSE_REGULATORY"/>
    <property type="match status" value="1"/>
</dbReference>
<proteinExistence type="predicted"/>
<keyword evidence="4" id="KW-1185">Reference proteome</keyword>
<dbReference type="Gene3D" id="3.40.50.2300">
    <property type="match status" value="1"/>
</dbReference>
<dbReference type="InterPro" id="IPR011006">
    <property type="entry name" value="CheY-like_superfamily"/>
</dbReference>
<reference evidence="3 4" key="1">
    <citation type="submission" date="2019-01" db="EMBL/GenBank/DDBJ databases">
        <authorList>
            <person name="Chen W.-M."/>
        </authorList>
    </citation>
    <scope>NUCLEOTIDE SEQUENCE [LARGE SCALE GENOMIC DNA]</scope>
    <source>
        <strain evidence="3 4">CCP-6</strain>
    </source>
</reference>
<sequence length="119" mass="12423">MSLNAIRVLVVEDEPLVAMLLEDALLDAGAEVLGPVGTVADALAMLEQLPDVALLDLRLGRDSAVPVADDMVVRGIPFAVMSGDVGGNLPVRHHPAPALAKPFSPDEAIRLLESIVARA</sequence>
<dbReference type="SMART" id="SM00448">
    <property type="entry name" value="REC"/>
    <property type="match status" value="1"/>
</dbReference>
<organism evidence="3 4">
    <name type="scientific">Rhodovarius crocodyli</name>
    <dbReference type="NCBI Taxonomy" id="1979269"/>
    <lineage>
        <taxon>Bacteria</taxon>
        <taxon>Pseudomonadati</taxon>
        <taxon>Pseudomonadota</taxon>
        <taxon>Alphaproteobacteria</taxon>
        <taxon>Acetobacterales</taxon>
        <taxon>Roseomonadaceae</taxon>
        <taxon>Rhodovarius</taxon>
    </lineage>
</organism>
<dbReference type="OrthoDB" id="582170at2"/>
<evidence type="ECO:0000313" key="4">
    <source>
        <dbReference type="Proteomes" id="UP000282957"/>
    </source>
</evidence>
<feature type="domain" description="Response regulatory" evidence="2">
    <location>
        <begin position="7"/>
        <end position="116"/>
    </location>
</feature>
<keyword evidence="1" id="KW-0597">Phosphoprotein</keyword>
<dbReference type="GO" id="GO:0000160">
    <property type="term" value="P:phosphorelay signal transduction system"/>
    <property type="evidence" value="ECO:0007669"/>
    <property type="project" value="InterPro"/>
</dbReference>
<evidence type="ECO:0000259" key="2">
    <source>
        <dbReference type="PROSITE" id="PS50110"/>
    </source>
</evidence>
<dbReference type="AlphaFoldDB" id="A0A437MFD8"/>
<dbReference type="RefSeq" id="WP_127788275.1">
    <property type="nucleotide sequence ID" value="NZ_SACL01000004.1"/>
</dbReference>
<feature type="modified residue" description="4-aspartylphosphate" evidence="1">
    <location>
        <position position="56"/>
    </location>
</feature>
<name>A0A437MFD8_9PROT</name>